<organism evidence="2 3">
    <name type="scientific">Adhaeribacter soli</name>
    <dbReference type="NCBI Taxonomy" id="2607655"/>
    <lineage>
        <taxon>Bacteria</taxon>
        <taxon>Pseudomonadati</taxon>
        <taxon>Bacteroidota</taxon>
        <taxon>Cytophagia</taxon>
        <taxon>Cytophagales</taxon>
        <taxon>Hymenobacteraceae</taxon>
        <taxon>Adhaeribacter</taxon>
    </lineage>
</organism>
<keyword evidence="1" id="KW-1133">Transmembrane helix</keyword>
<dbReference type="InterPro" id="IPR025962">
    <property type="entry name" value="SdpI/YhfL"/>
</dbReference>
<dbReference type="Pfam" id="PF13630">
    <property type="entry name" value="SdpI"/>
    <property type="match status" value="1"/>
</dbReference>
<sequence length="118" mass="13028">MNQLAIIALVTGVPFVLMGLVFKFFPPKDINSIYGYRTSSSMRNPETWQSANQFAAKLMIQMGALLVGVGVITFVLPPSPVTGGLAGIALVILTVVMQIYFTEKHISKHFDEKGRRRK</sequence>
<keyword evidence="1" id="KW-0472">Membrane</keyword>
<dbReference type="EMBL" id="VTWT01000009">
    <property type="protein sequence ID" value="KAA9327420.1"/>
    <property type="molecule type" value="Genomic_DNA"/>
</dbReference>
<feature type="transmembrane region" description="Helical" evidence="1">
    <location>
        <begin position="6"/>
        <end position="25"/>
    </location>
</feature>
<reference evidence="2 3" key="1">
    <citation type="submission" date="2019-09" db="EMBL/GenBank/DDBJ databases">
        <title>Genome sequence of Adhaeribacter sp. M2.</title>
        <authorList>
            <person name="Srinivasan S."/>
        </authorList>
    </citation>
    <scope>NUCLEOTIDE SEQUENCE [LARGE SCALE GENOMIC DNA]</scope>
    <source>
        <strain evidence="2 3">M2</strain>
    </source>
</reference>
<evidence type="ECO:0000313" key="2">
    <source>
        <dbReference type="EMBL" id="KAA9327420.1"/>
    </source>
</evidence>
<dbReference type="RefSeq" id="WP_150904924.1">
    <property type="nucleotide sequence ID" value="NZ_VTWT01000009.1"/>
</dbReference>
<dbReference type="AlphaFoldDB" id="A0A5N1IRP4"/>
<evidence type="ECO:0000313" key="3">
    <source>
        <dbReference type="Proteomes" id="UP000326570"/>
    </source>
</evidence>
<protein>
    <submittedName>
        <fullName evidence="2">SdpI family protein</fullName>
    </submittedName>
</protein>
<name>A0A5N1IRP4_9BACT</name>
<feature type="transmembrane region" description="Helical" evidence="1">
    <location>
        <begin position="58"/>
        <end position="76"/>
    </location>
</feature>
<keyword evidence="1" id="KW-0812">Transmembrane</keyword>
<accession>A0A5N1IRP4</accession>
<proteinExistence type="predicted"/>
<evidence type="ECO:0000256" key="1">
    <source>
        <dbReference type="SAM" id="Phobius"/>
    </source>
</evidence>
<feature type="transmembrane region" description="Helical" evidence="1">
    <location>
        <begin position="82"/>
        <end position="101"/>
    </location>
</feature>
<keyword evidence="3" id="KW-1185">Reference proteome</keyword>
<dbReference type="Proteomes" id="UP000326570">
    <property type="component" value="Unassembled WGS sequence"/>
</dbReference>
<comment type="caution">
    <text evidence="2">The sequence shown here is derived from an EMBL/GenBank/DDBJ whole genome shotgun (WGS) entry which is preliminary data.</text>
</comment>
<gene>
    <name evidence="2" type="ORF">F0P94_16020</name>
</gene>